<evidence type="ECO:0000256" key="3">
    <source>
        <dbReference type="ARBA" id="ARBA00022475"/>
    </source>
</evidence>
<feature type="transmembrane region" description="Helical" evidence="7">
    <location>
        <begin position="84"/>
        <end position="108"/>
    </location>
</feature>
<feature type="transmembrane region" description="Helical" evidence="7">
    <location>
        <begin position="171"/>
        <end position="198"/>
    </location>
</feature>
<evidence type="ECO:0000256" key="6">
    <source>
        <dbReference type="ARBA" id="ARBA00023136"/>
    </source>
</evidence>
<dbReference type="EMBL" id="JBHSFT010000020">
    <property type="protein sequence ID" value="MFC4663378.1"/>
    <property type="molecule type" value="Genomic_DNA"/>
</dbReference>
<evidence type="ECO:0000259" key="8">
    <source>
        <dbReference type="PROSITE" id="PS50928"/>
    </source>
</evidence>
<evidence type="ECO:0000256" key="5">
    <source>
        <dbReference type="ARBA" id="ARBA00022989"/>
    </source>
</evidence>
<accession>A0ABV9K0B3</accession>
<feature type="transmembrane region" description="Helical" evidence="7">
    <location>
        <begin position="21"/>
        <end position="44"/>
    </location>
</feature>
<dbReference type="PANTHER" id="PTHR43005">
    <property type="entry name" value="BLR7065 PROTEIN"/>
    <property type="match status" value="1"/>
</dbReference>
<dbReference type="CDD" id="cd06261">
    <property type="entry name" value="TM_PBP2"/>
    <property type="match status" value="1"/>
</dbReference>
<reference evidence="10" key="1">
    <citation type="journal article" date="2019" name="Int. J. Syst. Evol. Microbiol.">
        <title>The Global Catalogue of Microorganisms (GCM) 10K type strain sequencing project: providing services to taxonomists for standard genome sequencing and annotation.</title>
        <authorList>
            <consortium name="The Broad Institute Genomics Platform"/>
            <consortium name="The Broad Institute Genome Sequencing Center for Infectious Disease"/>
            <person name="Wu L."/>
            <person name="Ma J."/>
        </authorList>
    </citation>
    <scope>NUCLEOTIDE SEQUENCE [LARGE SCALE GENOMIC DNA]</scope>
    <source>
        <strain evidence="10">CCUG 37257</strain>
    </source>
</reference>
<keyword evidence="4 7" id="KW-0812">Transmembrane</keyword>
<proteinExistence type="inferred from homology"/>
<name>A0ABV9K0B3_9BACI</name>
<comment type="subcellular location">
    <subcellularLocation>
        <location evidence="1 7">Cell membrane</location>
        <topology evidence="1 7">Multi-pass membrane protein</topology>
    </subcellularLocation>
</comment>
<comment type="similarity">
    <text evidence="7">Belongs to the binding-protein-dependent transport system permease family.</text>
</comment>
<feature type="transmembrane region" description="Helical" evidence="7">
    <location>
        <begin position="115"/>
        <end position="134"/>
    </location>
</feature>
<dbReference type="Pfam" id="PF00528">
    <property type="entry name" value="BPD_transp_1"/>
    <property type="match status" value="1"/>
</dbReference>
<gene>
    <name evidence="9" type="ORF">ACFO3P_14445</name>
</gene>
<evidence type="ECO:0000256" key="7">
    <source>
        <dbReference type="RuleBase" id="RU363032"/>
    </source>
</evidence>
<dbReference type="PROSITE" id="PS50928">
    <property type="entry name" value="ABC_TM1"/>
    <property type="match status" value="1"/>
</dbReference>
<evidence type="ECO:0000313" key="9">
    <source>
        <dbReference type="EMBL" id="MFC4663378.1"/>
    </source>
</evidence>
<feature type="domain" description="ABC transmembrane type-1" evidence="8">
    <location>
        <begin position="84"/>
        <end position="300"/>
    </location>
</feature>
<dbReference type="Gene3D" id="1.10.3720.10">
    <property type="entry name" value="MetI-like"/>
    <property type="match status" value="1"/>
</dbReference>
<feature type="transmembrane region" description="Helical" evidence="7">
    <location>
        <begin position="275"/>
        <end position="302"/>
    </location>
</feature>
<evidence type="ECO:0000256" key="2">
    <source>
        <dbReference type="ARBA" id="ARBA00022448"/>
    </source>
</evidence>
<dbReference type="InterPro" id="IPR035906">
    <property type="entry name" value="MetI-like_sf"/>
</dbReference>
<keyword evidence="3" id="KW-1003">Cell membrane</keyword>
<evidence type="ECO:0000256" key="4">
    <source>
        <dbReference type="ARBA" id="ARBA00022692"/>
    </source>
</evidence>
<dbReference type="Proteomes" id="UP001595988">
    <property type="component" value="Unassembled WGS sequence"/>
</dbReference>
<keyword evidence="6 7" id="KW-0472">Membrane</keyword>
<sequence>MSNRTKNVNQQPLHHRPWKKNVPGYLMVLPAFLVLAAIMFYPIFYTIRMSLSNVDISSSGYIFDFIGLQHYIDIFTNPVYWDSIWFTFYFAFVTVAVEIVLGLLIALAINKVKRLLNVSLVVMLIPWALITVVSGQMWSYIYNAVYGVLNYVLETLHLIDSPIAWLATPDTAVISMMIAEIWKTTPFVVIILLAGLQMVPKDQYEAASMDGANVWQQFWKITLPAIKGSIAVSIIFRLLQAFGVFDLPFVLTGGGPGNATQPVAMLAQKSLFQNLNFGLGSAISVSVVFFIIMLSITFYPLIRSVVKGES</sequence>
<dbReference type="PANTHER" id="PTHR43005:SF1">
    <property type="entry name" value="SPERMIDINE_PUTRESCINE TRANSPORT SYSTEM PERMEASE PROTEIN"/>
    <property type="match status" value="1"/>
</dbReference>
<keyword evidence="5 7" id="KW-1133">Transmembrane helix</keyword>
<keyword evidence="10" id="KW-1185">Reference proteome</keyword>
<evidence type="ECO:0000256" key="1">
    <source>
        <dbReference type="ARBA" id="ARBA00004651"/>
    </source>
</evidence>
<organism evidence="9 10">
    <name type="scientific">Oceanobacillus aidingensis</name>
    <dbReference type="NCBI Taxonomy" id="645964"/>
    <lineage>
        <taxon>Bacteria</taxon>
        <taxon>Bacillati</taxon>
        <taxon>Bacillota</taxon>
        <taxon>Bacilli</taxon>
        <taxon>Bacillales</taxon>
        <taxon>Bacillaceae</taxon>
        <taxon>Oceanobacillus</taxon>
    </lineage>
</organism>
<keyword evidence="2 7" id="KW-0813">Transport</keyword>
<feature type="transmembrane region" description="Helical" evidence="7">
    <location>
        <begin position="218"/>
        <end position="239"/>
    </location>
</feature>
<evidence type="ECO:0000313" key="10">
    <source>
        <dbReference type="Proteomes" id="UP001595988"/>
    </source>
</evidence>
<dbReference type="RefSeq" id="WP_332094399.1">
    <property type="nucleotide sequence ID" value="NZ_JBHSFT010000020.1"/>
</dbReference>
<comment type="caution">
    <text evidence="9">The sequence shown here is derived from an EMBL/GenBank/DDBJ whole genome shotgun (WGS) entry which is preliminary data.</text>
</comment>
<protein>
    <submittedName>
        <fullName evidence="9">Carbohydrate ABC transporter permease</fullName>
    </submittedName>
</protein>
<dbReference type="SUPFAM" id="SSF161098">
    <property type="entry name" value="MetI-like"/>
    <property type="match status" value="1"/>
</dbReference>
<dbReference type="InterPro" id="IPR000515">
    <property type="entry name" value="MetI-like"/>
</dbReference>